<reference evidence="9" key="1">
    <citation type="submission" date="2016-10" db="EMBL/GenBank/DDBJ databases">
        <authorList>
            <person name="Varghese N."/>
            <person name="Submissions S."/>
        </authorList>
    </citation>
    <scope>NUCLEOTIDE SEQUENCE [LARGE SCALE GENOMIC DNA]</scope>
    <source>
        <strain evidence="9">DSM 25811 / CCM 8410 / LMG 26954 / E90</strain>
    </source>
</reference>
<dbReference type="InterPro" id="IPR006710">
    <property type="entry name" value="Glyco_hydro_43"/>
</dbReference>
<evidence type="ECO:0000256" key="2">
    <source>
        <dbReference type="ARBA" id="ARBA00022651"/>
    </source>
</evidence>
<evidence type="ECO:0000256" key="7">
    <source>
        <dbReference type="SAM" id="SignalP"/>
    </source>
</evidence>
<keyword evidence="2" id="KW-0624">Polysaccharide degradation</keyword>
<dbReference type="OrthoDB" id="3308423at2"/>
<keyword evidence="4" id="KW-0119">Carbohydrate metabolism</keyword>
<dbReference type="InterPro" id="IPR052176">
    <property type="entry name" value="Glycosyl_Hydrlase_43_Enz"/>
</dbReference>
<keyword evidence="7" id="KW-0732">Signal</keyword>
<evidence type="ECO:0000256" key="4">
    <source>
        <dbReference type="ARBA" id="ARBA00023277"/>
    </source>
</evidence>
<feature type="signal peptide" evidence="7">
    <location>
        <begin position="1"/>
        <end position="19"/>
    </location>
</feature>
<feature type="chain" id="PRO_5011489019" evidence="7">
    <location>
        <begin position="20"/>
        <end position="720"/>
    </location>
</feature>
<dbReference type="PANTHER" id="PTHR43772:SF2">
    <property type="entry name" value="PUTATIVE (AFU_ORTHOLOGUE AFUA_2G04480)-RELATED"/>
    <property type="match status" value="1"/>
</dbReference>
<keyword evidence="2" id="KW-0858">Xylan degradation</keyword>
<organism evidence="8 9">
    <name type="scientific">Niabella drilacis (strain DSM 25811 / CCM 8410 / CCUG 62505 / LMG 26954 / E90)</name>
    <dbReference type="NCBI Taxonomy" id="1285928"/>
    <lineage>
        <taxon>Bacteria</taxon>
        <taxon>Pseudomonadati</taxon>
        <taxon>Bacteroidota</taxon>
        <taxon>Chitinophagia</taxon>
        <taxon>Chitinophagales</taxon>
        <taxon>Chitinophagaceae</taxon>
        <taxon>Niabella</taxon>
    </lineage>
</organism>
<keyword evidence="3" id="KW-0378">Hydrolase</keyword>
<dbReference type="PANTHER" id="PTHR43772">
    <property type="entry name" value="ENDO-1,4-BETA-XYLANASE"/>
    <property type="match status" value="1"/>
</dbReference>
<dbReference type="SUPFAM" id="SSF75005">
    <property type="entry name" value="Arabinanase/levansucrase/invertase"/>
    <property type="match status" value="2"/>
</dbReference>
<dbReference type="GO" id="GO:0045493">
    <property type="term" value="P:xylan catabolic process"/>
    <property type="evidence" value="ECO:0007669"/>
    <property type="project" value="UniProtKB-KW"/>
</dbReference>
<dbReference type="CDD" id="cd18828">
    <property type="entry name" value="GH43_BT3675-like"/>
    <property type="match status" value="1"/>
</dbReference>
<dbReference type="Proteomes" id="UP000198757">
    <property type="component" value="Unassembled WGS sequence"/>
</dbReference>
<dbReference type="GO" id="GO:0004553">
    <property type="term" value="F:hydrolase activity, hydrolyzing O-glycosyl compounds"/>
    <property type="evidence" value="ECO:0007669"/>
    <property type="project" value="InterPro"/>
</dbReference>
<dbReference type="Pfam" id="PF04616">
    <property type="entry name" value="Glyco_hydro_43"/>
    <property type="match status" value="2"/>
</dbReference>
<accession>A0A1G6JB34</accession>
<dbReference type="InterPro" id="IPR023296">
    <property type="entry name" value="Glyco_hydro_beta-prop_sf"/>
</dbReference>
<protein>
    <submittedName>
        <fullName evidence="8">Beta-xylosidase</fullName>
    </submittedName>
</protein>
<evidence type="ECO:0000256" key="6">
    <source>
        <dbReference type="PIRSR" id="PIRSR606710-2"/>
    </source>
</evidence>
<dbReference type="AlphaFoldDB" id="A0A1G6JB34"/>
<evidence type="ECO:0000313" key="8">
    <source>
        <dbReference type="EMBL" id="SDC15615.1"/>
    </source>
</evidence>
<proteinExistence type="inferred from homology"/>
<evidence type="ECO:0000256" key="1">
    <source>
        <dbReference type="ARBA" id="ARBA00009865"/>
    </source>
</evidence>
<evidence type="ECO:0000256" key="3">
    <source>
        <dbReference type="ARBA" id="ARBA00022801"/>
    </source>
</evidence>
<dbReference type="RefSeq" id="WP_090388405.1">
    <property type="nucleotide sequence ID" value="NZ_FMZO01000001.1"/>
</dbReference>
<keyword evidence="5" id="KW-0326">Glycosidase</keyword>
<dbReference type="Gene3D" id="2.115.10.20">
    <property type="entry name" value="Glycosyl hydrolase domain, family 43"/>
    <property type="match status" value="2"/>
</dbReference>
<feature type="site" description="Important for catalytic activity, responsible for pKa modulation of the active site Glu and correct orientation of both the proton donor and substrate" evidence="6">
    <location>
        <position position="544"/>
    </location>
</feature>
<evidence type="ECO:0000256" key="5">
    <source>
        <dbReference type="ARBA" id="ARBA00023295"/>
    </source>
</evidence>
<name>A0A1G6JB34_NIADE</name>
<gene>
    <name evidence="8" type="ORF">SAMN04487894_101471</name>
</gene>
<sequence length="720" mass="81072">MRKWFFLWICFLGCYTSFAQTGKKRSAQRPQAYAGYLFTYFTGNSKAEEAIRFAISTDGYHFKALNGDQPVIASDKISTTGGVRDPHILRGADQRSFYMVATDMVSANGWNSNRAMVLLRSNDLLNWTSSVVNIPQAFKKFEQVNRVWAPQTIYDPQRKKYMVYWSMRAGDEPDVIYYAYANNDFTALETEPRQLFYNPHGTACIDGDIVWKDGKYYLFFKTEGSGNGIKIAVSDKLTEGYVLRDTYVQQTKDPVEGAGVFKLNDGSGYILMYDVYTRGRYQFTKTTDFEHFNVVDEAISMNFHPRHGTVLPITKEEMARLSGKWLRPADVLTAAQAETLKKNNIVLDTTGKKLYLPVLPGTSLKRFDPQFMKLPGVHITPSGPVDFSKGAVRYTVTIQGQKPQSVAVHLLQDHNPVLNGYYADPEILYAQKTKQFYIYPTSDGFTGWSGNYFKTFSSPDLVNWKDEGVILDLPTQVSWANRNAWAPCIIEKKVNGQYKYFYYYTAAQKIGVAVADDPAGPFVDSGKPLIAQKPEGVRGGQEIDPDVFTDPKTGKSYLYWGNGYMAGAELNEDMISVKPGTVTLLKPGKTFREGTYAFYRKGIYYFMWSEDDTRSPNYRVRYGTAAGPLGPITIPDDNIVLEKDAAAGIYGTGHNSVVQVPGTDKWYIVYHRFTYPRGITMGEAAGYNREVCIDKMEFDAAGRIKKVIPTHKGIGPVSLK</sequence>
<evidence type="ECO:0000313" key="9">
    <source>
        <dbReference type="Proteomes" id="UP000198757"/>
    </source>
</evidence>
<comment type="similarity">
    <text evidence="1">Belongs to the glycosyl hydrolase 43 family.</text>
</comment>
<dbReference type="EMBL" id="FMZO01000001">
    <property type="protein sequence ID" value="SDC15615.1"/>
    <property type="molecule type" value="Genomic_DNA"/>
</dbReference>
<dbReference type="CDD" id="cd08983">
    <property type="entry name" value="GH43_Bt3655-like"/>
    <property type="match status" value="1"/>
</dbReference>
<keyword evidence="9" id="KW-1185">Reference proteome</keyword>
<dbReference type="STRING" id="1285928.SAMN04487894_101471"/>